<comment type="caution">
    <text evidence="1">The sequence shown here is derived from an EMBL/GenBank/DDBJ whole genome shotgun (WGS) entry which is preliminary data.</text>
</comment>
<dbReference type="EMBL" id="JASCZI010151083">
    <property type="protein sequence ID" value="MED6168967.1"/>
    <property type="molecule type" value="Genomic_DNA"/>
</dbReference>
<organism evidence="1 2">
    <name type="scientific">Stylosanthes scabra</name>
    <dbReference type="NCBI Taxonomy" id="79078"/>
    <lineage>
        <taxon>Eukaryota</taxon>
        <taxon>Viridiplantae</taxon>
        <taxon>Streptophyta</taxon>
        <taxon>Embryophyta</taxon>
        <taxon>Tracheophyta</taxon>
        <taxon>Spermatophyta</taxon>
        <taxon>Magnoliopsida</taxon>
        <taxon>eudicotyledons</taxon>
        <taxon>Gunneridae</taxon>
        <taxon>Pentapetalae</taxon>
        <taxon>rosids</taxon>
        <taxon>fabids</taxon>
        <taxon>Fabales</taxon>
        <taxon>Fabaceae</taxon>
        <taxon>Papilionoideae</taxon>
        <taxon>50 kb inversion clade</taxon>
        <taxon>dalbergioids sensu lato</taxon>
        <taxon>Dalbergieae</taxon>
        <taxon>Pterocarpus clade</taxon>
        <taxon>Stylosanthes</taxon>
    </lineage>
</organism>
<accession>A0ABU6V5P3</accession>
<protein>
    <submittedName>
        <fullName evidence="1">Uncharacterized protein</fullName>
    </submittedName>
</protein>
<reference evidence="1 2" key="1">
    <citation type="journal article" date="2023" name="Plants (Basel)">
        <title>Bridging the Gap: Combining Genomics and Transcriptomics Approaches to Understand Stylosanthes scabra, an Orphan Legume from the Brazilian Caatinga.</title>
        <authorList>
            <person name="Ferreira-Neto J.R.C."/>
            <person name="da Silva M.D."/>
            <person name="Binneck E."/>
            <person name="de Melo N.F."/>
            <person name="da Silva R.H."/>
            <person name="de Melo A.L.T.M."/>
            <person name="Pandolfi V."/>
            <person name="Bustamante F.O."/>
            <person name="Brasileiro-Vidal A.C."/>
            <person name="Benko-Iseppon A.M."/>
        </authorList>
    </citation>
    <scope>NUCLEOTIDE SEQUENCE [LARGE SCALE GENOMIC DNA]</scope>
    <source>
        <tissue evidence="1">Leaves</tissue>
    </source>
</reference>
<evidence type="ECO:0000313" key="1">
    <source>
        <dbReference type="EMBL" id="MED6168967.1"/>
    </source>
</evidence>
<evidence type="ECO:0000313" key="2">
    <source>
        <dbReference type="Proteomes" id="UP001341840"/>
    </source>
</evidence>
<sequence>MSIEAMAMAGIDYKACGLTFEEWDDQHSRQEHAPLPPAMFLQAERNMSVNAASVESMKMKLQKWAKTVASDIEQTPVSFNVTKNEMIYNSASEFRYDLNFDTCLDERVAGLNTRPTSQAGYA</sequence>
<dbReference type="Proteomes" id="UP001341840">
    <property type="component" value="Unassembled WGS sequence"/>
</dbReference>
<proteinExistence type="predicted"/>
<gene>
    <name evidence="1" type="ORF">PIB30_016887</name>
</gene>
<keyword evidence="2" id="KW-1185">Reference proteome</keyword>
<name>A0ABU6V5P3_9FABA</name>